<dbReference type="OrthoDB" id="1658288at2759"/>
<accession>S3CH75</accession>
<dbReference type="InterPro" id="IPR027417">
    <property type="entry name" value="P-loop_NTPase"/>
</dbReference>
<dbReference type="Pfam" id="PF13181">
    <property type="entry name" value="TPR_8"/>
    <property type="match status" value="1"/>
</dbReference>
<dbReference type="RefSeq" id="XP_008088737.1">
    <property type="nucleotide sequence ID" value="XM_008090546.1"/>
</dbReference>
<dbReference type="AlphaFoldDB" id="S3CH75"/>
<keyword evidence="2" id="KW-1185">Reference proteome</keyword>
<reference evidence="1 2" key="1">
    <citation type="journal article" date="2013" name="BMC Genomics">
        <title>Genomics-driven discovery of the pneumocandin biosynthetic gene cluster in the fungus Glarea lozoyensis.</title>
        <authorList>
            <person name="Chen L."/>
            <person name="Yue Q."/>
            <person name="Zhang X."/>
            <person name="Xiang M."/>
            <person name="Wang C."/>
            <person name="Li S."/>
            <person name="Che Y."/>
            <person name="Ortiz-Lopez F.J."/>
            <person name="Bills G.F."/>
            <person name="Liu X."/>
            <person name="An Z."/>
        </authorList>
    </citation>
    <scope>NUCLEOTIDE SEQUENCE [LARGE SCALE GENOMIC DNA]</scope>
    <source>
        <strain evidence="2">ATCC 20868 / MF5171</strain>
    </source>
</reference>
<dbReference type="Gene3D" id="3.40.50.1820">
    <property type="entry name" value="alpha/beta hydrolase"/>
    <property type="match status" value="1"/>
</dbReference>
<organism evidence="1 2">
    <name type="scientific">Glarea lozoyensis (strain ATCC 20868 / MF5171)</name>
    <dbReference type="NCBI Taxonomy" id="1116229"/>
    <lineage>
        <taxon>Eukaryota</taxon>
        <taxon>Fungi</taxon>
        <taxon>Dikarya</taxon>
        <taxon>Ascomycota</taxon>
        <taxon>Pezizomycotina</taxon>
        <taxon>Leotiomycetes</taxon>
        <taxon>Helotiales</taxon>
        <taxon>Helotiaceae</taxon>
        <taxon>Glarea</taxon>
    </lineage>
</organism>
<proteinExistence type="predicted"/>
<dbReference type="SUPFAM" id="SSF48452">
    <property type="entry name" value="TPR-like"/>
    <property type="match status" value="2"/>
</dbReference>
<evidence type="ECO:0000313" key="1">
    <source>
        <dbReference type="EMBL" id="EPE24649.1"/>
    </source>
</evidence>
<dbReference type="Gene3D" id="1.25.40.10">
    <property type="entry name" value="Tetratricopeptide repeat domain"/>
    <property type="match status" value="2"/>
</dbReference>
<sequence>MACTKDTVKDVGLNIWSSQTGDSPAQTGYSPAPTVDIIAVQGLGSHPYYTWEAKSPRIMQVDGKSSQSKEVPSERKSRSTKFKTYFKIPTCSRRPTVTPEHVLTDANEGGHSRKCMWIRDLLVPLFPEARIATYSYKSDWRDRNIKTTLRECALLFLNVLKQNRGGEEERQRPIILIGHSLGCLVIQQALVIAASNRNFSELRQACAGLMFLGGPFQGSDLAIYGQWLAGIPGLDANLLSLLKKHNDALYHLQTDFCGAEEDWDPICYYEKQGNVVTMQSSSLQGRRMIPLNTDHSGLNKFNGENDENFLLVLPEIRRMVRDGSGIVKKRSKFQEPAPLKQRNIHWIVPRIVNKLFTGRDDLILRIQEALDPHTTMPTQQKRFVITGMGGQGKSEICLKVANLMQEKFWGVFWVNVDTPSTAKSDFIAIAKRLGHEVGEIREASQILANTKENWLLILDNADDTDFDYQVYIPTGFHGAILITSRNAESKRYSNLNAYEDLEGLESTDAKALLLQASDISQKLLATNDEAAQEILDLLGSHTLALIQAGAYISKKHCSLSEYPAVYKRLRKRLSEYRLKPGLSRYQSVYATFEASAEMLEHSTGDAGNDALALLAILSMFNSTGLPLYLFEGAWRGAALVFDPSKDGMPMIHYKLQDHLTFLPDLLSLDSEEWDGFRLNEAISTLVSLYLVTWQNANGERRLSMHPVAHAWAKDRQSTTQQRNSWLTAGCVVAFSYQDDFDFWRLNARYLRPHINSFLDMNAVHTLSFEEKKVVIPILMHCGFILSLIGDWGRLGDLVDNIFCELKLDSERPTEEALELYMIHGDRLSKLGDCEKAIQLFENILKSRETLLTTERRLVVQYRLATACLENNQAKEAIVLLEDIVVSQNSTLSEIDADSLTSRHELAHAYFMDNQVPRAISILEEIVWISADMLPETHPHLLSSCQLLGMAYHADGQINESISTLEHVVKVEATILLETDITRLLSQYELARVYHTAGQTERALELLEYVVKMQATTLAETDKSRLESQYELARVYHTAGQTERALELLEYVVKVKASILPETDKSRLSFQYELAYVYHISGQTERALELLEHVVTIEATILLETDKSRLKSQYELARVYHTAGQMERALELLKYVIQIERTIYESDDRNLILLEDLLAEWLEEKGAESQGEEE</sequence>
<dbReference type="InterPro" id="IPR011990">
    <property type="entry name" value="TPR-like_helical_dom_sf"/>
</dbReference>
<dbReference type="SMART" id="SM00028">
    <property type="entry name" value="TPR"/>
    <property type="match status" value="5"/>
</dbReference>
<dbReference type="Proteomes" id="UP000016922">
    <property type="component" value="Unassembled WGS sequence"/>
</dbReference>
<dbReference type="KEGG" id="glz:GLAREA_08502"/>
<dbReference type="InterPro" id="IPR052374">
    <property type="entry name" value="SERAC1"/>
</dbReference>
<dbReference type="SUPFAM" id="SSF52540">
    <property type="entry name" value="P-loop containing nucleoside triphosphate hydrolases"/>
    <property type="match status" value="1"/>
</dbReference>
<evidence type="ECO:0000313" key="2">
    <source>
        <dbReference type="Proteomes" id="UP000016922"/>
    </source>
</evidence>
<dbReference type="GeneID" id="19467550"/>
<dbReference type="SUPFAM" id="SSF53474">
    <property type="entry name" value="alpha/beta-Hydrolases"/>
    <property type="match status" value="1"/>
</dbReference>
<name>S3CH75_GLAL2</name>
<dbReference type="HOGENOM" id="CLU_000288_125_13_1"/>
<dbReference type="InterPro" id="IPR029058">
    <property type="entry name" value="AB_hydrolase_fold"/>
</dbReference>
<gene>
    <name evidence="1" type="ORF">GLAREA_08502</name>
</gene>
<dbReference type="PANTHER" id="PTHR48182:SF3">
    <property type="entry name" value="DUF676 DOMAIN-CONTAINING PROTEIN"/>
    <property type="match status" value="1"/>
</dbReference>
<dbReference type="InterPro" id="IPR019734">
    <property type="entry name" value="TPR_rpt"/>
</dbReference>
<dbReference type="OMA" id="MAYCANG"/>
<protein>
    <submittedName>
        <fullName evidence="1">TPR-like protein</fullName>
    </submittedName>
</protein>
<dbReference type="GO" id="GO:0043531">
    <property type="term" value="F:ADP binding"/>
    <property type="evidence" value="ECO:0007669"/>
    <property type="project" value="InterPro"/>
</dbReference>
<dbReference type="PANTHER" id="PTHR48182">
    <property type="entry name" value="PROTEIN SERAC1"/>
    <property type="match status" value="1"/>
</dbReference>
<dbReference type="EMBL" id="KE145373">
    <property type="protein sequence ID" value="EPE24649.1"/>
    <property type="molecule type" value="Genomic_DNA"/>
</dbReference>
<dbReference type="eggNOG" id="KOG1840">
    <property type="taxonomic scope" value="Eukaryota"/>
</dbReference>
<dbReference type="Pfam" id="PF13432">
    <property type="entry name" value="TPR_16"/>
    <property type="match status" value="1"/>
</dbReference>
<dbReference type="Gene3D" id="3.40.50.300">
    <property type="entry name" value="P-loop containing nucleotide triphosphate hydrolases"/>
    <property type="match status" value="1"/>
</dbReference>